<accession>A0A645C891</accession>
<sequence length="62" mass="6882">MSKILVTTIKSLVLENQTKIHYAKNTIVSIERKAYNEGISALFFPPGRSNAITIGVTEMEVD</sequence>
<comment type="caution">
    <text evidence="1">The sequence shown here is derived from an EMBL/GenBank/DDBJ whole genome shotgun (WGS) entry which is preliminary data.</text>
</comment>
<protein>
    <submittedName>
        <fullName evidence="1">Uncharacterized protein</fullName>
    </submittedName>
</protein>
<organism evidence="1">
    <name type="scientific">bioreactor metagenome</name>
    <dbReference type="NCBI Taxonomy" id="1076179"/>
    <lineage>
        <taxon>unclassified sequences</taxon>
        <taxon>metagenomes</taxon>
        <taxon>ecological metagenomes</taxon>
    </lineage>
</organism>
<evidence type="ECO:0000313" key="1">
    <source>
        <dbReference type="EMBL" id="MPM71773.1"/>
    </source>
</evidence>
<gene>
    <name evidence="1" type="ORF">SDC9_118744</name>
</gene>
<dbReference type="EMBL" id="VSSQ01024325">
    <property type="protein sequence ID" value="MPM71773.1"/>
    <property type="molecule type" value="Genomic_DNA"/>
</dbReference>
<proteinExistence type="predicted"/>
<reference evidence="1" key="1">
    <citation type="submission" date="2019-08" db="EMBL/GenBank/DDBJ databases">
        <authorList>
            <person name="Kucharzyk K."/>
            <person name="Murdoch R.W."/>
            <person name="Higgins S."/>
            <person name="Loffler F."/>
        </authorList>
    </citation>
    <scope>NUCLEOTIDE SEQUENCE</scope>
</reference>
<name>A0A645C891_9ZZZZ</name>
<dbReference type="AlphaFoldDB" id="A0A645C891"/>